<sequence length="87" mass="9659">MGQSNTATMKREPGLSEVSSNPPAPNSHSSAGETALDKLVTGREFPPPIRIAKMIDVVSRVVFPIAYGIFLIFFFVRFRNSKNYVRT</sequence>
<dbReference type="AlphaFoldDB" id="T1JJP4"/>
<name>T1JJP4_STRMM</name>
<keyword evidence="2" id="KW-0472">Membrane</keyword>
<reference evidence="4" key="1">
    <citation type="submission" date="2011-05" db="EMBL/GenBank/DDBJ databases">
        <authorList>
            <person name="Richards S.R."/>
            <person name="Qu J."/>
            <person name="Jiang H."/>
            <person name="Jhangiani S.N."/>
            <person name="Agravi P."/>
            <person name="Goodspeed R."/>
            <person name="Gross S."/>
            <person name="Mandapat C."/>
            <person name="Jackson L."/>
            <person name="Mathew T."/>
            <person name="Pu L."/>
            <person name="Thornton R."/>
            <person name="Saada N."/>
            <person name="Wilczek-Boney K.B."/>
            <person name="Lee S."/>
            <person name="Kovar C."/>
            <person name="Wu Y."/>
            <person name="Scherer S.E."/>
            <person name="Worley K.C."/>
            <person name="Muzny D.M."/>
            <person name="Gibbs R."/>
        </authorList>
    </citation>
    <scope>NUCLEOTIDE SEQUENCE</scope>
    <source>
        <strain evidence="4">Brora</strain>
    </source>
</reference>
<dbReference type="STRING" id="126957.T1JJP4"/>
<reference evidence="3" key="2">
    <citation type="submission" date="2015-02" db="UniProtKB">
        <authorList>
            <consortium name="EnsemblMetazoa"/>
        </authorList>
    </citation>
    <scope>IDENTIFICATION</scope>
</reference>
<keyword evidence="2" id="KW-1133">Transmembrane helix</keyword>
<dbReference type="HOGENOM" id="CLU_2486187_0_0_1"/>
<dbReference type="Proteomes" id="UP000014500">
    <property type="component" value="Unassembled WGS sequence"/>
</dbReference>
<evidence type="ECO:0000313" key="4">
    <source>
        <dbReference type="Proteomes" id="UP000014500"/>
    </source>
</evidence>
<evidence type="ECO:0000256" key="2">
    <source>
        <dbReference type="SAM" id="Phobius"/>
    </source>
</evidence>
<keyword evidence="2" id="KW-0812">Transmembrane</keyword>
<evidence type="ECO:0000313" key="3">
    <source>
        <dbReference type="EnsemblMetazoa" id="SMAR014074-PA"/>
    </source>
</evidence>
<dbReference type="eggNOG" id="ENOG502SGGF">
    <property type="taxonomic scope" value="Eukaryota"/>
</dbReference>
<dbReference type="EMBL" id="JH431734">
    <property type="status" value="NOT_ANNOTATED_CDS"/>
    <property type="molecule type" value="Genomic_DNA"/>
</dbReference>
<protein>
    <submittedName>
        <fullName evidence="3">Uncharacterized protein</fullName>
    </submittedName>
</protein>
<feature type="region of interest" description="Disordered" evidence="1">
    <location>
        <begin position="1"/>
        <end position="37"/>
    </location>
</feature>
<feature type="transmembrane region" description="Helical" evidence="2">
    <location>
        <begin position="57"/>
        <end position="76"/>
    </location>
</feature>
<dbReference type="EnsemblMetazoa" id="SMAR014074-RA">
    <property type="protein sequence ID" value="SMAR014074-PA"/>
    <property type="gene ID" value="SMAR014074"/>
</dbReference>
<accession>T1JJP4</accession>
<evidence type="ECO:0000256" key="1">
    <source>
        <dbReference type="SAM" id="MobiDB-lite"/>
    </source>
</evidence>
<proteinExistence type="predicted"/>
<organism evidence="3 4">
    <name type="scientific">Strigamia maritima</name>
    <name type="common">European centipede</name>
    <name type="synonym">Geophilus maritimus</name>
    <dbReference type="NCBI Taxonomy" id="126957"/>
    <lineage>
        <taxon>Eukaryota</taxon>
        <taxon>Metazoa</taxon>
        <taxon>Ecdysozoa</taxon>
        <taxon>Arthropoda</taxon>
        <taxon>Myriapoda</taxon>
        <taxon>Chilopoda</taxon>
        <taxon>Pleurostigmophora</taxon>
        <taxon>Geophilomorpha</taxon>
        <taxon>Linotaeniidae</taxon>
        <taxon>Strigamia</taxon>
    </lineage>
</organism>
<keyword evidence="4" id="KW-1185">Reference proteome</keyword>